<proteinExistence type="predicted"/>
<evidence type="ECO:0000313" key="2">
    <source>
        <dbReference type="Proteomes" id="UP000054653"/>
    </source>
</evidence>
<name>A0A0V1AIB8_TRIBR</name>
<dbReference type="EMBL" id="JYDI01003372">
    <property type="protein sequence ID" value="KRY24076.1"/>
    <property type="molecule type" value="Genomic_DNA"/>
</dbReference>
<organism evidence="1 2">
    <name type="scientific">Trichinella britovi</name>
    <name type="common">Parasitic roundworm</name>
    <dbReference type="NCBI Taxonomy" id="45882"/>
    <lineage>
        <taxon>Eukaryota</taxon>
        <taxon>Metazoa</taxon>
        <taxon>Ecdysozoa</taxon>
        <taxon>Nematoda</taxon>
        <taxon>Enoplea</taxon>
        <taxon>Dorylaimia</taxon>
        <taxon>Trichinellida</taxon>
        <taxon>Trichinellidae</taxon>
        <taxon>Trichinella</taxon>
    </lineage>
</organism>
<sequence length="32" mass="3694">MQLSAKSFILSTFQPKSFALSNFRPKSQNRSF</sequence>
<gene>
    <name evidence="1" type="ORF">T03_656</name>
</gene>
<keyword evidence="2" id="KW-1185">Reference proteome</keyword>
<dbReference type="AlphaFoldDB" id="A0A0V1AIB8"/>
<reference evidence="1 2" key="1">
    <citation type="submission" date="2015-01" db="EMBL/GenBank/DDBJ databases">
        <title>Evolution of Trichinella species and genotypes.</title>
        <authorList>
            <person name="Korhonen P.K."/>
            <person name="Edoardo P."/>
            <person name="Giuseppe L.R."/>
            <person name="Gasser R.B."/>
        </authorList>
    </citation>
    <scope>NUCLEOTIDE SEQUENCE [LARGE SCALE GENOMIC DNA]</scope>
    <source>
        <strain evidence="1">ISS120</strain>
    </source>
</reference>
<protein>
    <submittedName>
        <fullName evidence="1">Uncharacterized protein</fullName>
    </submittedName>
</protein>
<comment type="caution">
    <text evidence="1">The sequence shown here is derived from an EMBL/GenBank/DDBJ whole genome shotgun (WGS) entry which is preliminary data.</text>
</comment>
<accession>A0A0V1AIB8</accession>
<evidence type="ECO:0000313" key="1">
    <source>
        <dbReference type="EMBL" id="KRY24076.1"/>
    </source>
</evidence>
<dbReference type="Proteomes" id="UP000054653">
    <property type="component" value="Unassembled WGS sequence"/>
</dbReference>